<gene>
    <name evidence="1" type="ORF">NDI38_04350</name>
</gene>
<dbReference type="RefSeq" id="WP_190450644.1">
    <property type="nucleotide sequence ID" value="NZ_JAMPLM010000002.1"/>
</dbReference>
<comment type="caution">
    <text evidence="1">The sequence shown here is derived from an EMBL/GenBank/DDBJ whole genome shotgun (WGS) entry which is preliminary data.</text>
</comment>
<proteinExistence type="predicted"/>
<dbReference type="Proteomes" id="UP001476950">
    <property type="component" value="Unassembled WGS sequence"/>
</dbReference>
<evidence type="ECO:0000313" key="2">
    <source>
        <dbReference type="Proteomes" id="UP001476950"/>
    </source>
</evidence>
<accession>A0ABV0KF54</accession>
<sequence>MQTHLIFPLSLFVGKRDRFLLASFHGQGGDRRCLTLPKFRYQATRLNSDLTLRILR</sequence>
<dbReference type="EMBL" id="JAMPLM010000002">
    <property type="protein sequence ID" value="MEP1057658.1"/>
    <property type="molecule type" value="Genomic_DNA"/>
</dbReference>
<reference evidence="1 2" key="1">
    <citation type="submission" date="2022-04" db="EMBL/GenBank/DDBJ databases">
        <title>Positive selection, recombination, and allopatry shape intraspecific diversity of widespread and dominant cyanobacteria.</title>
        <authorList>
            <person name="Wei J."/>
            <person name="Shu W."/>
            <person name="Hu C."/>
        </authorList>
    </citation>
    <scope>NUCLEOTIDE SEQUENCE [LARGE SCALE GENOMIC DNA]</scope>
    <source>
        <strain evidence="1 2">AS-A4</strain>
    </source>
</reference>
<protein>
    <submittedName>
        <fullName evidence="1">Uncharacterized protein</fullName>
    </submittedName>
</protein>
<keyword evidence="2" id="KW-1185">Reference proteome</keyword>
<evidence type="ECO:0000313" key="1">
    <source>
        <dbReference type="EMBL" id="MEP1057658.1"/>
    </source>
</evidence>
<organism evidence="1 2">
    <name type="scientific">Stenomitos frigidus AS-A4</name>
    <dbReference type="NCBI Taxonomy" id="2933935"/>
    <lineage>
        <taxon>Bacteria</taxon>
        <taxon>Bacillati</taxon>
        <taxon>Cyanobacteriota</taxon>
        <taxon>Cyanophyceae</taxon>
        <taxon>Leptolyngbyales</taxon>
        <taxon>Leptolyngbyaceae</taxon>
        <taxon>Stenomitos</taxon>
    </lineage>
</organism>
<name>A0ABV0KF54_9CYAN</name>